<dbReference type="SUPFAM" id="SSF55729">
    <property type="entry name" value="Acyl-CoA N-acyltransferases (Nat)"/>
    <property type="match status" value="1"/>
</dbReference>
<evidence type="ECO:0000313" key="2">
    <source>
        <dbReference type="EMBL" id="PJC28265.1"/>
    </source>
</evidence>
<comment type="caution">
    <text evidence="2">The sequence shown here is derived from an EMBL/GenBank/DDBJ whole genome shotgun (WGS) entry which is preliminary data.</text>
</comment>
<gene>
    <name evidence="2" type="ORF">CO054_01090</name>
</gene>
<dbReference type="PROSITE" id="PS51186">
    <property type="entry name" value="GNAT"/>
    <property type="match status" value="1"/>
</dbReference>
<dbReference type="EMBL" id="PFSF01000023">
    <property type="protein sequence ID" value="PJC28265.1"/>
    <property type="molecule type" value="Genomic_DNA"/>
</dbReference>
<dbReference type="Gene3D" id="3.40.630.30">
    <property type="match status" value="1"/>
</dbReference>
<protein>
    <recommendedName>
        <fullName evidence="1">N-acetyltransferase domain-containing protein</fullName>
    </recommendedName>
</protein>
<accession>A0A2M8ET18</accession>
<name>A0A2M8ET18_9BACT</name>
<dbReference type="Pfam" id="PF00583">
    <property type="entry name" value="Acetyltransf_1"/>
    <property type="match status" value="1"/>
</dbReference>
<dbReference type="InterPro" id="IPR016181">
    <property type="entry name" value="Acyl_CoA_acyltransferase"/>
</dbReference>
<proteinExistence type="predicted"/>
<dbReference type="AlphaFoldDB" id="A0A2M8ET18"/>
<sequence>MIKNFLDLWKVHFEWSKGVLLKEIKSLKTTDIYFGYPQTEWFNFALPKVEKPTELNLAEIKKVLFPVNPLTAIYLFEKHIKTGFPKFLKKNGYKFMGTDTYMVFNSKTLKDFKINIPIEHINLSKFQEYNKLTYKVFSEAGYDDLTYNKICHQTLTGEMKSKAPGFSSEFFMIYENGKPAAGAGLFLTKEIGYFHNDATFKEYRKRGYHAALIKERIKFCLDKKVETLYSIVEYKSQSFRNYQKCGFETWQVCELFTLKNK</sequence>
<dbReference type="GO" id="GO:0016747">
    <property type="term" value="F:acyltransferase activity, transferring groups other than amino-acyl groups"/>
    <property type="evidence" value="ECO:0007669"/>
    <property type="project" value="InterPro"/>
</dbReference>
<dbReference type="Proteomes" id="UP000229816">
    <property type="component" value="Unassembled WGS sequence"/>
</dbReference>
<dbReference type="CDD" id="cd04301">
    <property type="entry name" value="NAT_SF"/>
    <property type="match status" value="1"/>
</dbReference>
<dbReference type="InterPro" id="IPR000182">
    <property type="entry name" value="GNAT_dom"/>
</dbReference>
<evidence type="ECO:0000259" key="1">
    <source>
        <dbReference type="PROSITE" id="PS51186"/>
    </source>
</evidence>
<reference evidence="3" key="1">
    <citation type="submission" date="2017-09" db="EMBL/GenBank/DDBJ databases">
        <title>Depth-based differentiation of microbial function through sediment-hosted aquifers and enrichment of novel symbionts in the deep terrestrial subsurface.</title>
        <authorList>
            <person name="Probst A.J."/>
            <person name="Ladd B."/>
            <person name="Jarett J.K."/>
            <person name="Geller-Mcgrath D.E."/>
            <person name="Sieber C.M.K."/>
            <person name="Emerson J.B."/>
            <person name="Anantharaman K."/>
            <person name="Thomas B.C."/>
            <person name="Malmstrom R."/>
            <person name="Stieglmeier M."/>
            <person name="Klingl A."/>
            <person name="Woyke T."/>
            <person name="Ryan C.M."/>
            <person name="Banfield J.F."/>
        </authorList>
    </citation>
    <scope>NUCLEOTIDE SEQUENCE [LARGE SCALE GENOMIC DNA]</scope>
</reference>
<organism evidence="2 3">
    <name type="scientific">Candidatus Shapirobacteria bacterium CG_4_9_14_0_2_um_filter_39_11</name>
    <dbReference type="NCBI Taxonomy" id="1974478"/>
    <lineage>
        <taxon>Bacteria</taxon>
        <taxon>Candidatus Shapironibacteriota</taxon>
    </lineage>
</organism>
<feature type="domain" description="N-acetyltransferase" evidence="1">
    <location>
        <begin position="116"/>
        <end position="261"/>
    </location>
</feature>
<evidence type="ECO:0000313" key="3">
    <source>
        <dbReference type="Proteomes" id="UP000229816"/>
    </source>
</evidence>